<dbReference type="Proteomes" id="UP001154240">
    <property type="component" value="Unassembled WGS sequence"/>
</dbReference>
<evidence type="ECO:0000256" key="4">
    <source>
        <dbReference type="ARBA" id="ARBA00022642"/>
    </source>
</evidence>
<dbReference type="NCBIfam" id="NF000840">
    <property type="entry name" value="PRK00071.1-3"/>
    <property type="match status" value="1"/>
</dbReference>
<dbReference type="PANTHER" id="PTHR39321:SF3">
    <property type="entry name" value="PHOSPHOPANTETHEINE ADENYLYLTRANSFERASE"/>
    <property type="match status" value="1"/>
</dbReference>
<comment type="caution">
    <text evidence="13">The sequence shown here is derived from an EMBL/GenBank/DDBJ whole genome shotgun (WGS) entry which is preliminary data.</text>
</comment>
<dbReference type="NCBIfam" id="TIGR00125">
    <property type="entry name" value="cyt_tran_rel"/>
    <property type="match status" value="1"/>
</dbReference>
<evidence type="ECO:0000256" key="6">
    <source>
        <dbReference type="ARBA" id="ARBA00022695"/>
    </source>
</evidence>
<evidence type="ECO:0000256" key="8">
    <source>
        <dbReference type="ARBA" id="ARBA00022840"/>
    </source>
</evidence>
<dbReference type="Gene3D" id="3.40.50.620">
    <property type="entry name" value="HUPs"/>
    <property type="match status" value="1"/>
</dbReference>
<evidence type="ECO:0000256" key="10">
    <source>
        <dbReference type="ARBA" id="ARBA00048721"/>
    </source>
</evidence>
<dbReference type="EMBL" id="JAPHEH010000001">
    <property type="protein sequence ID" value="MDG4476988.1"/>
    <property type="molecule type" value="Genomic_DNA"/>
</dbReference>
<proteinExistence type="inferred from homology"/>
<dbReference type="SUPFAM" id="SSF52374">
    <property type="entry name" value="Nucleotidylyl transferase"/>
    <property type="match status" value="1"/>
</dbReference>
<comment type="pathway">
    <text evidence="2 11">Cofactor biosynthesis; NAD(+) biosynthesis; deamido-NAD(+) from nicotinate D-ribonucleotide: step 1/1.</text>
</comment>
<protein>
    <recommendedName>
        <fullName evidence="11">Probable nicotinate-nucleotide adenylyltransferase</fullName>
        <ecNumber evidence="11">2.7.7.18</ecNumber>
    </recommendedName>
    <alternativeName>
        <fullName evidence="11">Deamido-NAD(+) diphosphorylase</fullName>
    </alternativeName>
    <alternativeName>
        <fullName evidence="11">Deamido-NAD(+) pyrophosphorylase</fullName>
    </alternativeName>
    <alternativeName>
        <fullName evidence="11">Nicotinate mononucleotide adenylyltransferase</fullName>
        <shortName evidence="11">NaMN adenylyltransferase</shortName>
    </alternativeName>
</protein>
<evidence type="ECO:0000256" key="7">
    <source>
        <dbReference type="ARBA" id="ARBA00022741"/>
    </source>
</evidence>
<evidence type="ECO:0000256" key="5">
    <source>
        <dbReference type="ARBA" id="ARBA00022679"/>
    </source>
</evidence>
<comment type="similarity">
    <text evidence="3 11">Belongs to the NadD family.</text>
</comment>
<gene>
    <name evidence="11 13" type="primary">nadD</name>
    <name evidence="13" type="ORF">OLX77_12575</name>
</gene>
<dbReference type="GO" id="GO:0005524">
    <property type="term" value="F:ATP binding"/>
    <property type="evidence" value="ECO:0007669"/>
    <property type="project" value="UniProtKB-KW"/>
</dbReference>
<keyword evidence="5 11" id="KW-0808">Transferase</keyword>
<evidence type="ECO:0000256" key="11">
    <source>
        <dbReference type="HAMAP-Rule" id="MF_00244"/>
    </source>
</evidence>
<evidence type="ECO:0000256" key="9">
    <source>
        <dbReference type="ARBA" id="ARBA00023027"/>
    </source>
</evidence>
<keyword evidence="8 11" id="KW-0067">ATP-binding</keyword>
<keyword evidence="9 11" id="KW-0520">NAD</keyword>
<sequence>MELPRNLGTRVGILGGTFDPVHNGHLAVAEAVHQALALSNILFVPAFLPPHKPTYTISPFVHRAAMLELAVANTPGFSVSRLEAERVGPSYSIDTLRTLAQSLGNQVHLFFIIGMDAFAEIHTWKAYRELLNYASFVVIGRPDHCQQSCGQTVAANFPGYTLNEAQGFWQGESGQGGIHPVAMAPVKVSSTEIREAVRQGKEIGTLVPSAVADYIAAQGLYR</sequence>
<feature type="domain" description="Cytidyltransferase-like" evidence="12">
    <location>
        <begin position="13"/>
        <end position="195"/>
    </location>
</feature>
<name>A0A9X4MIH7_9BACT</name>
<accession>A0A9X4MIH7</accession>
<keyword evidence="6 11" id="KW-0548">Nucleotidyltransferase</keyword>
<evidence type="ECO:0000313" key="14">
    <source>
        <dbReference type="Proteomes" id="UP001154240"/>
    </source>
</evidence>
<evidence type="ECO:0000256" key="3">
    <source>
        <dbReference type="ARBA" id="ARBA00009014"/>
    </source>
</evidence>
<evidence type="ECO:0000256" key="1">
    <source>
        <dbReference type="ARBA" id="ARBA00002324"/>
    </source>
</evidence>
<dbReference type="EC" id="2.7.7.18" evidence="11"/>
<dbReference type="HAMAP" id="MF_00244">
    <property type="entry name" value="NaMN_adenylyltr"/>
    <property type="match status" value="1"/>
</dbReference>
<dbReference type="NCBIfam" id="TIGR00482">
    <property type="entry name" value="nicotinate (nicotinamide) nucleotide adenylyltransferase"/>
    <property type="match status" value="1"/>
</dbReference>
<reference evidence="13" key="2">
    <citation type="submission" date="2022-10" db="EMBL/GenBank/DDBJ databases">
        <authorList>
            <person name="Aronson H.S."/>
        </authorList>
    </citation>
    <scope>NUCLEOTIDE SEQUENCE</scope>
    <source>
        <strain evidence="13">RS19-109</strain>
    </source>
</reference>
<dbReference type="InterPro" id="IPR005248">
    <property type="entry name" value="NadD/NMNAT"/>
</dbReference>
<keyword evidence="4 11" id="KW-0662">Pyridine nucleotide biosynthesis</keyword>
<reference evidence="13" key="1">
    <citation type="journal article" date="2022" name="bioRxiv">
        <title>Thiovibrio frasassiensisgen. nov., sp. nov., an autotrophic, elemental sulfur disproportionating bacterium isolated from sulfidic karst sediment, and proposal of Thiovibrionaceae fam. nov.</title>
        <authorList>
            <person name="Aronson H."/>
            <person name="Thomas C."/>
            <person name="Bhattacharyya M."/>
            <person name="Eckstein S."/>
            <person name="Jensen S."/>
            <person name="Barco R."/>
            <person name="Macalady J."/>
            <person name="Amend J."/>
        </authorList>
    </citation>
    <scope>NUCLEOTIDE SEQUENCE</scope>
    <source>
        <strain evidence="13">RS19-109</strain>
    </source>
</reference>
<keyword evidence="14" id="KW-1185">Reference proteome</keyword>
<dbReference type="GO" id="GO:0004515">
    <property type="term" value="F:nicotinate-nucleotide adenylyltransferase activity"/>
    <property type="evidence" value="ECO:0007669"/>
    <property type="project" value="UniProtKB-UniRule"/>
</dbReference>
<dbReference type="GO" id="GO:0009435">
    <property type="term" value="P:NAD+ biosynthetic process"/>
    <property type="evidence" value="ECO:0007669"/>
    <property type="project" value="UniProtKB-UniRule"/>
</dbReference>
<evidence type="ECO:0000259" key="12">
    <source>
        <dbReference type="Pfam" id="PF01467"/>
    </source>
</evidence>
<dbReference type="CDD" id="cd02165">
    <property type="entry name" value="NMNAT"/>
    <property type="match status" value="1"/>
</dbReference>
<dbReference type="InterPro" id="IPR004821">
    <property type="entry name" value="Cyt_trans-like"/>
</dbReference>
<comment type="catalytic activity">
    <reaction evidence="10 11">
        <text>nicotinate beta-D-ribonucleotide + ATP + H(+) = deamido-NAD(+) + diphosphate</text>
        <dbReference type="Rhea" id="RHEA:22860"/>
        <dbReference type="ChEBI" id="CHEBI:15378"/>
        <dbReference type="ChEBI" id="CHEBI:30616"/>
        <dbReference type="ChEBI" id="CHEBI:33019"/>
        <dbReference type="ChEBI" id="CHEBI:57502"/>
        <dbReference type="ChEBI" id="CHEBI:58437"/>
        <dbReference type="EC" id="2.7.7.18"/>
    </reaction>
</comment>
<dbReference type="PANTHER" id="PTHR39321">
    <property type="entry name" value="NICOTINATE-NUCLEOTIDE ADENYLYLTRANSFERASE-RELATED"/>
    <property type="match status" value="1"/>
</dbReference>
<dbReference type="RefSeq" id="WP_307633953.1">
    <property type="nucleotide sequence ID" value="NZ_JAPHEH010000001.1"/>
</dbReference>
<comment type="function">
    <text evidence="1 11">Catalyzes the reversible adenylation of nicotinate mononucleotide (NaMN) to nicotinic acid adenine dinucleotide (NaAD).</text>
</comment>
<dbReference type="Pfam" id="PF01467">
    <property type="entry name" value="CTP_transf_like"/>
    <property type="match status" value="1"/>
</dbReference>
<dbReference type="AlphaFoldDB" id="A0A9X4MIH7"/>
<organism evidence="13 14">
    <name type="scientific">Thiovibrio frasassiensis</name>
    <dbReference type="NCBI Taxonomy" id="2984131"/>
    <lineage>
        <taxon>Bacteria</taxon>
        <taxon>Pseudomonadati</taxon>
        <taxon>Thermodesulfobacteriota</taxon>
        <taxon>Desulfobulbia</taxon>
        <taxon>Desulfobulbales</taxon>
        <taxon>Thiovibrionaceae</taxon>
        <taxon>Thiovibrio</taxon>
    </lineage>
</organism>
<keyword evidence="7 11" id="KW-0547">Nucleotide-binding</keyword>
<dbReference type="InterPro" id="IPR014729">
    <property type="entry name" value="Rossmann-like_a/b/a_fold"/>
</dbReference>
<evidence type="ECO:0000313" key="13">
    <source>
        <dbReference type="EMBL" id="MDG4476988.1"/>
    </source>
</evidence>
<evidence type="ECO:0000256" key="2">
    <source>
        <dbReference type="ARBA" id="ARBA00005019"/>
    </source>
</evidence>
<dbReference type="NCBIfam" id="NF000839">
    <property type="entry name" value="PRK00071.1-1"/>
    <property type="match status" value="1"/>
</dbReference>